<dbReference type="InterPro" id="IPR003838">
    <property type="entry name" value="ABC3_permease_C"/>
</dbReference>
<feature type="transmembrane region" description="Helical" evidence="7">
    <location>
        <begin position="1223"/>
        <end position="1247"/>
    </location>
</feature>
<proteinExistence type="predicted"/>
<keyword evidence="10" id="KW-1185">Reference proteome</keyword>
<feature type="transmembrane region" description="Helical" evidence="7">
    <location>
        <begin position="898"/>
        <end position="917"/>
    </location>
</feature>
<feature type="transmembrane region" description="Helical" evidence="7">
    <location>
        <begin position="811"/>
        <end position="829"/>
    </location>
</feature>
<keyword evidence="4 7" id="KW-1133">Transmembrane helix</keyword>
<feature type="transmembrane region" description="Helical" evidence="7">
    <location>
        <begin position="1170"/>
        <end position="1191"/>
    </location>
</feature>
<evidence type="ECO:0000256" key="7">
    <source>
        <dbReference type="SAM" id="Phobius"/>
    </source>
</evidence>
<feature type="compositionally biased region" description="Acidic residues" evidence="6">
    <location>
        <begin position="99"/>
        <end position="115"/>
    </location>
</feature>
<feature type="transmembrane region" description="Helical" evidence="7">
    <location>
        <begin position="259"/>
        <end position="280"/>
    </location>
</feature>
<dbReference type="GeneID" id="31358665"/>
<dbReference type="OMA" id="VYYLMPL"/>
<feature type="transmembrane region" description="Helical" evidence="7">
    <location>
        <begin position="1259"/>
        <end position="1281"/>
    </location>
</feature>
<dbReference type="EMBL" id="ADBJ01000010">
    <property type="protein sequence ID" value="EFA84069.1"/>
    <property type="molecule type" value="Genomic_DNA"/>
</dbReference>
<dbReference type="InParanoid" id="D3B421"/>
<feature type="compositionally biased region" description="Low complexity" evidence="6">
    <location>
        <begin position="58"/>
        <end position="80"/>
    </location>
</feature>
<keyword evidence="3 7" id="KW-0812">Transmembrane</keyword>
<name>D3B421_HETP5</name>
<evidence type="ECO:0000313" key="9">
    <source>
        <dbReference type="EMBL" id="EFA84069.1"/>
    </source>
</evidence>
<feature type="compositionally biased region" description="Low complexity" evidence="6">
    <location>
        <begin position="119"/>
        <end position="150"/>
    </location>
</feature>
<evidence type="ECO:0000256" key="6">
    <source>
        <dbReference type="SAM" id="MobiDB-lite"/>
    </source>
</evidence>
<evidence type="ECO:0000256" key="4">
    <source>
        <dbReference type="ARBA" id="ARBA00022989"/>
    </source>
</evidence>
<comment type="caution">
    <text evidence="9">The sequence shown here is derived from an EMBL/GenBank/DDBJ whole genome shotgun (WGS) entry which is preliminary data.</text>
</comment>
<feature type="transmembrane region" description="Helical" evidence="7">
    <location>
        <begin position="720"/>
        <end position="740"/>
    </location>
</feature>
<evidence type="ECO:0000259" key="8">
    <source>
        <dbReference type="Pfam" id="PF02687"/>
    </source>
</evidence>
<accession>D3B421</accession>
<dbReference type="Proteomes" id="UP000001396">
    <property type="component" value="Unassembled WGS sequence"/>
</dbReference>
<dbReference type="PANTHER" id="PTHR32522">
    <property type="match status" value="1"/>
</dbReference>
<dbReference type="PANTHER" id="PTHR32522:SF5">
    <property type="entry name" value="ABC3 TRANSPORTER PERMEASE PROTEIN DOMAIN-CONTAINING PROTEIN"/>
    <property type="match status" value="1"/>
</dbReference>
<feature type="region of interest" description="Disordered" evidence="6">
    <location>
        <begin position="47"/>
        <end position="210"/>
    </location>
</feature>
<feature type="domain" description="ABC3 transporter permease C-terminal" evidence="8">
    <location>
        <begin position="750"/>
        <end position="867"/>
    </location>
</feature>
<comment type="subcellular location">
    <subcellularLocation>
        <location evidence="1">Cell membrane</location>
        <topology evidence="1">Multi-pass membrane protein</topology>
    </subcellularLocation>
</comment>
<evidence type="ECO:0000256" key="3">
    <source>
        <dbReference type="ARBA" id="ARBA00022692"/>
    </source>
</evidence>
<dbReference type="STRING" id="670386.D3B421"/>
<evidence type="ECO:0000256" key="1">
    <source>
        <dbReference type="ARBA" id="ARBA00004651"/>
    </source>
</evidence>
<evidence type="ECO:0000256" key="2">
    <source>
        <dbReference type="ARBA" id="ARBA00022475"/>
    </source>
</evidence>
<keyword evidence="2" id="KW-1003">Cell membrane</keyword>
<dbReference type="RefSeq" id="XP_020436186.1">
    <property type="nucleotide sequence ID" value="XM_020574114.1"/>
</dbReference>
<feature type="compositionally biased region" description="Basic residues" evidence="6">
    <location>
        <begin position="81"/>
        <end position="91"/>
    </location>
</feature>
<feature type="transmembrane region" description="Helical" evidence="7">
    <location>
        <begin position="747"/>
        <end position="767"/>
    </location>
</feature>
<feature type="domain" description="ABC3 transporter permease C-terminal" evidence="8">
    <location>
        <begin position="1174"/>
        <end position="1291"/>
    </location>
</feature>
<feature type="transmembrane region" description="Helical" evidence="7">
    <location>
        <begin position="835"/>
        <end position="859"/>
    </location>
</feature>
<reference evidence="9 10" key="1">
    <citation type="journal article" date="2011" name="Genome Res.">
        <title>Phylogeny-wide analysis of social amoeba genomes highlights ancient origins for complex intercellular communication.</title>
        <authorList>
            <person name="Heidel A.J."/>
            <person name="Lawal H.M."/>
            <person name="Felder M."/>
            <person name="Schilde C."/>
            <person name="Helps N.R."/>
            <person name="Tunggal B."/>
            <person name="Rivero F."/>
            <person name="John U."/>
            <person name="Schleicher M."/>
            <person name="Eichinger L."/>
            <person name="Platzer M."/>
            <person name="Noegel A.A."/>
            <person name="Schaap P."/>
            <person name="Gloeckner G."/>
        </authorList>
    </citation>
    <scope>NUCLEOTIDE SEQUENCE [LARGE SCALE GENOMIC DNA]</scope>
    <source>
        <strain evidence="10">ATCC 26659 / Pp 5 / PN500</strain>
    </source>
</reference>
<keyword evidence="5 7" id="KW-0472">Membrane</keyword>
<feature type="transmembrane region" description="Helical" evidence="7">
    <location>
        <begin position="991"/>
        <end position="1010"/>
    </location>
</feature>
<sequence length="1300" mass="144425">MRIDRFSHHYCVYKSIKSSSSSGGNDYKQHVELSRLNYLSDDNSDMMDWNEHNGGSGANTTTTTTNLGNSNNNNNNNNNNGRRKKKNKKIRNNAIITDNDVDSYDDDDDDSYEYDNDNKSGGNDSSNNSSTNSSIDLNNNNSNVNLRKSSANNSNNIHPTRYQKLGEVDSSLLYDSDNEDDYSRGRNSSSGRTNNPFRQQTKRQSSKYNSNGYGVSHNLETISGFFIYIYHTLRYTIVADLQVAIRYVHKNSKKNLKSILMGLLTVFLVVMFISFLQNLIQASPIVFLKLSEDQAGEWDLLITGDPSLGSAVANNNTLSGTAADGVHTTSSKRSASFNIAADSSSFDSDSSSSKIPHPNLDHIIESPLLIHHLNNNNNNNNNLQANSSGVNPLSMLSGVSGLFLNSTVLTKKLATASMVHGVAPRWLSLASVMTKSTNISASLIMLVMNSTLEKDMGLGRGWDHPPLKDNQAHISSSYLRRIGVEPNKNQSVNLHVDFVDVLQRLGSDSIPSLDQVMAMVSNYLGIPIPGRLDITFEMILLKMRYPNIVQELKDVLGDGISSDGNFLYPPLIIQNFYNDFRQELVIDQTLVVMDGIDSPGGKYPSSLGNVAVLESSYIDKVVKSKLQSMNSKFFGNISTIETLLKAIIPLYNPKLNVTDILTQIDSFRYTFGNFTNNFNLNEYSMASIVMLENRVKIYTSEDPKNSLIAFTNQVAMHIGYSYPALFTTPLAAALGVFQYTRLSLDQVFNCVAAVLLVLGALMIYSLLLSDVEGKTFEYGMLRAQGMRHYALIILLLTQALYFSVPGIAFGLFFGWVCFAIVAHFVYQFVMLPVDLTFYTIAILSGGLMGLCLPILANIAPIQRALSRTLRDALDVYHQVKNETMVKIMKLEEIGFDPLQTALSILAVVVGFTVYYLIPLSFTFMNYSLFFAILTGILLGMLFGLAMLAQAVQSHLEKLICFLMIWGPDRRTLYNLVRKNLASHSGRNAKTATMFTICLTFIIFTGCVFRLQGYNIQELVKLGVGSDIDVVTTNTKFPLPETDLRGFLDNEIFNNSATTAVESYSFVTLPLDHVMNIRSTYMNTLAGYPWTYVKVYGIDENYLASTYINFLDVTQTNQRLSFSTVPGSTSQSAREYVVNSCKNFIKSDSINVIDTAFLLDSTDTAITLLNIFFYTVSATSIILCFFMLWVSFASNIHENSWEFGVLRAIGLTTNQVIRIYIYEALVLIFSSVILGLIIGLGVAVTLTLQLNLFTQLPFSFQFPFGLFFGVFGASIVMAVLVSRQASKEYSSKQIASVLKGK</sequence>
<feature type="transmembrane region" description="Helical" evidence="7">
    <location>
        <begin position="923"/>
        <end position="948"/>
    </location>
</feature>
<feature type="compositionally biased region" description="Low complexity" evidence="6">
    <location>
        <begin position="185"/>
        <end position="195"/>
    </location>
</feature>
<protein>
    <recommendedName>
        <fullName evidence="8">ABC3 transporter permease C-terminal domain-containing protein</fullName>
    </recommendedName>
</protein>
<evidence type="ECO:0000313" key="10">
    <source>
        <dbReference type="Proteomes" id="UP000001396"/>
    </source>
</evidence>
<evidence type="ECO:0000256" key="5">
    <source>
        <dbReference type="ARBA" id="ARBA00023136"/>
    </source>
</evidence>
<gene>
    <name evidence="9" type="ORF">PPL_03142</name>
</gene>
<dbReference type="GO" id="GO:0005886">
    <property type="term" value="C:plasma membrane"/>
    <property type="evidence" value="ECO:0007669"/>
    <property type="project" value="UniProtKB-SubCell"/>
</dbReference>
<dbReference type="Pfam" id="PF02687">
    <property type="entry name" value="FtsX"/>
    <property type="match status" value="2"/>
</dbReference>
<organism evidence="9 10">
    <name type="scientific">Heterostelium pallidum (strain ATCC 26659 / Pp 5 / PN500)</name>
    <name type="common">Cellular slime mold</name>
    <name type="synonym">Polysphondylium pallidum</name>
    <dbReference type="NCBI Taxonomy" id="670386"/>
    <lineage>
        <taxon>Eukaryota</taxon>
        <taxon>Amoebozoa</taxon>
        <taxon>Evosea</taxon>
        <taxon>Eumycetozoa</taxon>
        <taxon>Dictyostelia</taxon>
        <taxon>Acytosteliales</taxon>
        <taxon>Acytosteliaceae</taxon>
        <taxon>Heterostelium</taxon>
    </lineage>
</organism>